<evidence type="ECO:0000259" key="9">
    <source>
        <dbReference type="PROSITE" id="PS50268"/>
    </source>
</evidence>
<organism evidence="10">
    <name type="scientific">Arion vulgaris</name>
    <dbReference type="NCBI Taxonomy" id="1028688"/>
    <lineage>
        <taxon>Eukaryota</taxon>
        <taxon>Metazoa</taxon>
        <taxon>Spiralia</taxon>
        <taxon>Lophotrochozoa</taxon>
        <taxon>Mollusca</taxon>
        <taxon>Gastropoda</taxon>
        <taxon>Heterobranchia</taxon>
        <taxon>Euthyneura</taxon>
        <taxon>Panpulmonata</taxon>
        <taxon>Eupulmonata</taxon>
        <taxon>Stylommatophora</taxon>
        <taxon>Helicina</taxon>
        <taxon>Arionoidea</taxon>
        <taxon>Arionidae</taxon>
        <taxon>Arion</taxon>
    </lineage>
</organism>
<sequence length="85" mass="9386">NLDREERVNYSFSVMVRDKGEPPLMSSATVVIEVTDINDNSPDILFPKSNSHTVVISTVPETGVVISRIIAYDDDEGDNGSLRFT</sequence>
<evidence type="ECO:0000256" key="2">
    <source>
        <dbReference type="ARBA" id="ARBA00022692"/>
    </source>
</evidence>
<dbReference type="InterPro" id="IPR015919">
    <property type="entry name" value="Cadherin-like_sf"/>
</dbReference>
<feature type="domain" description="Cadherin" evidence="9">
    <location>
        <begin position="2"/>
        <end position="44"/>
    </location>
</feature>
<reference evidence="10" key="1">
    <citation type="submission" date="2014-12" db="EMBL/GenBank/DDBJ databases">
        <title>Insight into the proteome of Arion vulgaris.</title>
        <authorList>
            <person name="Aradska J."/>
            <person name="Bulat T."/>
            <person name="Smidak R."/>
            <person name="Sarate P."/>
            <person name="Gangsoo J."/>
            <person name="Sialana F."/>
            <person name="Bilban M."/>
            <person name="Lubec G."/>
        </authorList>
    </citation>
    <scope>NUCLEOTIDE SEQUENCE</scope>
    <source>
        <tissue evidence="10">Skin</tissue>
    </source>
</reference>
<feature type="non-terminal residue" evidence="10">
    <location>
        <position position="1"/>
    </location>
</feature>
<dbReference type="PROSITE" id="PS00232">
    <property type="entry name" value="CADHERIN_1"/>
    <property type="match status" value="1"/>
</dbReference>
<keyword evidence="4 8" id="KW-0106">Calcium</keyword>
<keyword evidence="5" id="KW-1133">Transmembrane helix</keyword>
<dbReference type="Gene3D" id="2.60.40.60">
    <property type="entry name" value="Cadherins"/>
    <property type="match status" value="2"/>
</dbReference>
<evidence type="ECO:0000256" key="8">
    <source>
        <dbReference type="PROSITE-ProRule" id="PRU00043"/>
    </source>
</evidence>
<dbReference type="AlphaFoldDB" id="A0A0B6YVL0"/>
<keyword evidence="6" id="KW-0472">Membrane</keyword>
<dbReference type="InterPro" id="IPR020894">
    <property type="entry name" value="Cadherin_CS"/>
</dbReference>
<keyword evidence="3" id="KW-0677">Repeat</keyword>
<dbReference type="CDD" id="cd11304">
    <property type="entry name" value="Cadherin_repeat"/>
    <property type="match status" value="1"/>
</dbReference>
<comment type="subcellular location">
    <subcellularLocation>
        <location evidence="1">Membrane</location>
        <topology evidence="1">Single-pass membrane protein</topology>
    </subcellularLocation>
</comment>
<dbReference type="InterPro" id="IPR050174">
    <property type="entry name" value="Protocadherin/Cadherin-CA"/>
</dbReference>
<dbReference type="GO" id="GO:0007156">
    <property type="term" value="P:homophilic cell adhesion via plasma membrane adhesion molecules"/>
    <property type="evidence" value="ECO:0007669"/>
    <property type="project" value="InterPro"/>
</dbReference>
<dbReference type="InterPro" id="IPR002126">
    <property type="entry name" value="Cadherin-like_dom"/>
</dbReference>
<feature type="non-terminal residue" evidence="10">
    <location>
        <position position="85"/>
    </location>
</feature>
<evidence type="ECO:0000256" key="7">
    <source>
        <dbReference type="ARBA" id="ARBA00023180"/>
    </source>
</evidence>
<evidence type="ECO:0000256" key="4">
    <source>
        <dbReference type="ARBA" id="ARBA00022837"/>
    </source>
</evidence>
<name>A0A0B6YVL0_9EUPU</name>
<evidence type="ECO:0000256" key="1">
    <source>
        <dbReference type="ARBA" id="ARBA00004167"/>
    </source>
</evidence>
<dbReference type="PROSITE" id="PS50268">
    <property type="entry name" value="CADHERIN_2"/>
    <property type="match status" value="1"/>
</dbReference>
<evidence type="ECO:0000313" key="10">
    <source>
        <dbReference type="EMBL" id="CEK59455.1"/>
    </source>
</evidence>
<dbReference type="GO" id="GO:0005886">
    <property type="term" value="C:plasma membrane"/>
    <property type="evidence" value="ECO:0007669"/>
    <property type="project" value="InterPro"/>
</dbReference>
<dbReference type="EMBL" id="HACG01012590">
    <property type="protein sequence ID" value="CEK59455.1"/>
    <property type="molecule type" value="Transcribed_RNA"/>
</dbReference>
<evidence type="ECO:0000256" key="5">
    <source>
        <dbReference type="ARBA" id="ARBA00022989"/>
    </source>
</evidence>
<gene>
    <name evidence="10" type="primary">ORF36369</name>
</gene>
<accession>A0A0B6YVL0</accession>
<protein>
    <recommendedName>
        <fullName evidence="9">Cadherin domain-containing protein</fullName>
    </recommendedName>
</protein>
<keyword evidence="2" id="KW-0812">Transmembrane</keyword>
<dbReference type="SUPFAM" id="SSF49313">
    <property type="entry name" value="Cadherin-like"/>
    <property type="match status" value="1"/>
</dbReference>
<dbReference type="PANTHER" id="PTHR24028">
    <property type="entry name" value="CADHERIN-87A"/>
    <property type="match status" value="1"/>
</dbReference>
<dbReference type="GO" id="GO:0005509">
    <property type="term" value="F:calcium ion binding"/>
    <property type="evidence" value="ECO:0007669"/>
    <property type="project" value="UniProtKB-UniRule"/>
</dbReference>
<dbReference type="PANTHER" id="PTHR24028:SF328">
    <property type="entry name" value="CADHERIN-3"/>
    <property type="match status" value="1"/>
</dbReference>
<proteinExistence type="predicted"/>
<dbReference type="PRINTS" id="PR00205">
    <property type="entry name" value="CADHERIN"/>
</dbReference>
<keyword evidence="7" id="KW-0325">Glycoprotein</keyword>
<evidence type="ECO:0000256" key="3">
    <source>
        <dbReference type="ARBA" id="ARBA00022737"/>
    </source>
</evidence>
<evidence type="ECO:0000256" key="6">
    <source>
        <dbReference type="ARBA" id="ARBA00023136"/>
    </source>
</evidence>